<dbReference type="Gene3D" id="3.80.10.10">
    <property type="entry name" value="Ribonuclease Inhibitor"/>
    <property type="match status" value="1"/>
</dbReference>
<dbReference type="AlphaFoldDB" id="A0AAD7BXS1"/>
<organism evidence="2 3">
    <name type="scientific">Roridomyces roridus</name>
    <dbReference type="NCBI Taxonomy" id="1738132"/>
    <lineage>
        <taxon>Eukaryota</taxon>
        <taxon>Fungi</taxon>
        <taxon>Dikarya</taxon>
        <taxon>Basidiomycota</taxon>
        <taxon>Agaricomycotina</taxon>
        <taxon>Agaricomycetes</taxon>
        <taxon>Agaricomycetidae</taxon>
        <taxon>Agaricales</taxon>
        <taxon>Marasmiineae</taxon>
        <taxon>Mycenaceae</taxon>
        <taxon>Roridomyces</taxon>
    </lineage>
</organism>
<feature type="compositionally biased region" description="Low complexity" evidence="1">
    <location>
        <begin position="382"/>
        <end position="399"/>
    </location>
</feature>
<keyword evidence="3" id="KW-1185">Reference proteome</keyword>
<name>A0AAD7BXS1_9AGAR</name>
<comment type="caution">
    <text evidence="2">The sequence shown here is derived from an EMBL/GenBank/DDBJ whole genome shotgun (WGS) entry which is preliminary data.</text>
</comment>
<dbReference type="EMBL" id="JARKIF010000008">
    <property type="protein sequence ID" value="KAJ7633182.1"/>
    <property type="molecule type" value="Genomic_DNA"/>
</dbReference>
<evidence type="ECO:0000313" key="2">
    <source>
        <dbReference type="EMBL" id="KAJ7633182.1"/>
    </source>
</evidence>
<evidence type="ECO:0008006" key="4">
    <source>
        <dbReference type="Google" id="ProtNLM"/>
    </source>
</evidence>
<sequence length="408" mass="45716">MAFQNFVPAAARARIAELDLETQNLHGSTPDAILLEREKLHQELAHYKYPVLTLPTEITSEIFIQFLPPYPARPALVGKRSPSFLLRICRTWRDVALSTPALWCAMRLHVWPQIRAQQLHQLEVWLQRSGSLPLSIRLHAEDEEEAEAFALPFMEAIVSHASRWQDMDIVLPFENLRLLTCSMPLLRSLKLGPTELLSGSLDSEPPAELFMRAQNLEDVTLSDSFNPFRMRLPWSQITTLTANPYVNEAAEMLRNAPRLVNCTLMLYDWDEGSMSTIIPPLPNLHSLKLRYEASGRPSGDGIRSLFKALTLPSLEVLPDPITTLSGLRPEGYPSTMEITTAVIPHSVYAQAFPEAQISVRLISEHSSDEWDESESETDESELSSSLYGSDSDESQSSGDESSDSDGSD</sequence>
<dbReference type="Proteomes" id="UP001221142">
    <property type="component" value="Unassembled WGS sequence"/>
</dbReference>
<evidence type="ECO:0000313" key="3">
    <source>
        <dbReference type="Proteomes" id="UP001221142"/>
    </source>
</evidence>
<accession>A0AAD7BXS1</accession>
<feature type="region of interest" description="Disordered" evidence="1">
    <location>
        <begin position="365"/>
        <end position="408"/>
    </location>
</feature>
<protein>
    <recommendedName>
        <fullName evidence="4">F-box domain-containing protein</fullName>
    </recommendedName>
</protein>
<proteinExistence type="predicted"/>
<evidence type="ECO:0000256" key="1">
    <source>
        <dbReference type="SAM" id="MobiDB-lite"/>
    </source>
</evidence>
<dbReference type="InterPro" id="IPR032675">
    <property type="entry name" value="LRR_dom_sf"/>
</dbReference>
<reference evidence="2" key="1">
    <citation type="submission" date="2023-03" db="EMBL/GenBank/DDBJ databases">
        <title>Massive genome expansion in bonnet fungi (Mycena s.s.) driven by repeated elements and novel gene families across ecological guilds.</title>
        <authorList>
            <consortium name="Lawrence Berkeley National Laboratory"/>
            <person name="Harder C.B."/>
            <person name="Miyauchi S."/>
            <person name="Viragh M."/>
            <person name="Kuo A."/>
            <person name="Thoen E."/>
            <person name="Andreopoulos B."/>
            <person name="Lu D."/>
            <person name="Skrede I."/>
            <person name="Drula E."/>
            <person name="Henrissat B."/>
            <person name="Morin E."/>
            <person name="Kohler A."/>
            <person name="Barry K."/>
            <person name="LaButti K."/>
            <person name="Morin E."/>
            <person name="Salamov A."/>
            <person name="Lipzen A."/>
            <person name="Mereny Z."/>
            <person name="Hegedus B."/>
            <person name="Baldrian P."/>
            <person name="Stursova M."/>
            <person name="Weitz H."/>
            <person name="Taylor A."/>
            <person name="Grigoriev I.V."/>
            <person name="Nagy L.G."/>
            <person name="Martin F."/>
            <person name="Kauserud H."/>
        </authorList>
    </citation>
    <scope>NUCLEOTIDE SEQUENCE</scope>
    <source>
        <strain evidence="2">9284</strain>
    </source>
</reference>
<feature type="compositionally biased region" description="Acidic residues" evidence="1">
    <location>
        <begin position="369"/>
        <end position="381"/>
    </location>
</feature>
<gene>
    <name evidence="2" type="ORF">FB45DRAFT_914548</name>
</gene>